<proteinExistence type="predicted"/>
<evidence type="ECO:0000256" key="2">
    <source>
        <dbReference type="ARBA" id="ARBA00022525"/>
    </source>
</evidence>
<dbReference type="Gene3D" id="2.60.40.4300">
    <property type="match status" value="1"/>
</dbReference>
<feature type="domain" description="Gram-positive cocci surface proteins LPxTG" evidence="8">
    <location>
        <begin position="835"/>
        <end position="867"/>
    </location>
</feature>
<keyword evidence="6" id="KW-0472">Membrane</keyword>
<feature type="signal peptide" evidence="7">
    <location>
        <begin position="1"/>
        <end position="31"/>
    </location>
</feature>
<feature type="chain" id="PRO_5045510895" description="Gram-positive cocci surface proteins LPxTG domain-containing protein" evidence="7">
    <location>
        <begin position="32"/>
        <end position="867"/>
    </location>
</feature>
<dbReference type="EMBL" id="BJZI01000010">
    <property type="protein sequence ID" value="GEO66496.1"/>
    <property type="molecule type" value="Genomic_DNA"/>
</dbReference>
<gene>
    <name evidence="9" type="ORF">LSP04_09150</name>
</gene>
<sequence length="867" mass="91229">MTQPVMTKGHKWWLYSSTAMALLAWSLGGTAAQADQTPMTTTTTPATDQATDAANQTLQDNQVTLPTASTGDEAVEADVTATESGTGATASTTTGQSTDGTAAEGQPANELATDGSNAANGANEVDESTATNESTVTQEPATPTTDTGEAAEPTPEPEKPAADTAGETTPQTATETPAQSDDEAAVKPAAAQALTTKAAEQLKRDQQLVDQAATPTAAIQQIQVLAADEALDEDTDIGYLFTDTNFLAAVRYALNLKDGQALTIKVLQAYRGELQINSTWTNQDHPINNLSGLEVVAQNLNATVRVNVDVTLGVTQDEMPNFDFSPLTAIQKLGNVGLHTFYWGAATDDQLRLIAGLDPQNIQNLSFTTPDSDQKNLTGMTSRQLAILAPFVASILDNSYPNSHAITFSGNSIADFSSLGIVTHLSTWGGMITGRQQYVEVDQPLAIQPGGSAAITVFTHDMWGRPLLTPIAYHNADGQEVFTPNQQLVNPNITDGQVVYGQLGWQEKYIYRFNGTTDPNGVDLNGHLTFIAGTTFYQKVGAVQGQTITVTYQDDTTGTVLSHEDLTGDLGTTSDYQTAATLQDYQQQGYEVISDGYPVGGATFTDTPQTFVVHLKHGLTTVNNSKTVTQWIHYQYADGTSAATSYTAWVTFVRQGERDQVTGQTQWADWHPTNPTAALPARTSPVLAGYTADQLTVPGLTLTPEGQDVTTVVTYTANGTTPVDPTPDPNPEPTPDPDPEPTPNPEPTPDPEPTPQPKPKPTPKPTPTPGAAGDAGNTGATATAPQPTQPGQLLSGGNAATTSLTGHTAGTPQTLRTTVTGEVATQPAATKAATLPQTNEAATSVWGLLGGLLLTIAGAVGFRRRHS</sequence>
<dbReference type="InterPro" id="IPR019931">
    <property type="entry name" value="LPXTG_anchor"/>
</dbReference>
<evidence type="ECO:0000256" key="4">
    <source>
        <dbReference type="ARBA" id="ARBA00023088"/>
    </source>
</evidence>
<feature type="compositionally biased region" description="Low complexity" evidence="5">
    <location>
        <begin position="139"/>
        <end position="153"/>
    </location>
</feature>
<feature type="compositionally biased region" description="Low complexity" evidence="5">
    <location>
        <begin position="80"/>
        <end position="103"/>
    </location>
</feature>
<feature type="transmembrane region" description="Helical" evidence="6">
    <location>
        <begin position="844"/>
        <end position="862"/>
    </location>
</feature>
<reference evidence="9 10" key="1">
    <citation type="submission" date="2019-07" db="EMBL/GenBank/DDBJ databases">
        <title>Whole genome shotgun sequence of Lactobacillus spicheri NBRC 107155.</title>
        <authorList>
            <person name="Hosoyama A."/>
            <person name="Uohara A."/>
            <person name="Ohji S."/>
            <person name="Ichikawa N."/>
        </authorList>
    </citation>
    <scope>NUCLEOTIDE SEQUENCE [LARGE SCALE GENOMIC DNA]</scope>
    <source>
        <strain evidence="9 10">NBRC 107155</strain>
    </source>
</reference>
<evidence type="ECO:0000256" key="5">
    <source>
        <dbReference type="SAM" id="MobiDB-lite"/>
    </source>
</evidence>
<feature type="compositionally biased region" description="Low complexity" evidence="5">
    <location>
        <begin position="769"/>
        <end position="792"/>
    </location>
</feature>
<dbReference type="RefSeq" id="WP_147007689.1">
    <property type="nucleotide sequence ID" value="NZ_BJZI01000010.1"/>
</dbReference>
<name>A0ABQ0WN86_9LACO</name>
<feature type="compositionally biased region" description="Pro residues" evidence="5">
    <location>
        <begin position="724"/>
        <end position="768"/>
    </location>
</feature>
<feature type="compositionally biased region" description="Low complexity" evidence="5">
    <location>
        <begin position="162"/>
        <end position="179"/>
    </location>
</feature>
<accession>A0ABQ0WN86</accession>
<evidence type="ECO:0000256" key="3">
    <source>
        <dbReference type="ARBA" id="ARBA00022729"/>
    </source>
</evidence>
<evidence type="ECO:0000259" key="8">
    <source>
        <dbReference type="PROSITE" id="PS50847"/>
    </source>
</evidence>
<comment type="caution">
    <text evidence="9">The sequence shown here is derived from an EMBL/GenBank/DDBJ whole genome shotgun (WGS) entry which is preliminary data.</text>
</comment>
<keyword evidence="2" id="KW-0964">Secreted</keyword>
<protein>
    <recommendedName>
        <fullName evidence="8">Gram-positive cocci surface proteins LPxTG domain-containing protein</fullName>
    </recommendedName>
</protein>
<dbReference type="PANTHER" id="PTHR48184:SF3">
    <property type="entry name" value="SCP DOMAIN-CONTAINING PROTEIN"/>
    <property type="match status" value="1"/>
</dbReference>
<dbReference type="Pfam" id="PF17966">
    <property type="entry name" value="Muc_B2"/>
    <property type="match status" value="1"/>
</dbReference>
<evidence type="ECO:0000256" key="6">
    <source>
        <dbReference type="SAM" id="Phobius"/>
    </source>
</evidence>
<dbReference type="PANTHER" id="PTHR48184">
    <property type="entry name" value="RICIN B-TYPE LECTIN DOMAIN-CONTAINING PROTEIN"/>
    <property type="match status" value="1"/>
</dbReference>
<keyword evidence="4" id="KW-0572">Peptidoglycan-anchor</keyword>
<keyword evidence="3 7" id="KW-0732">Signal</keyword>
<dbReference type="PROSITE" id="PS50847">
    <property type="entry name" value="GRAM_POS_ANCHORING"/>
    <property type="match status" value="1"/>
</dbReference>
<dbReference type="Pfam" id="PF00746">
    <property type="entry name" value="Gram_pos_anchor"/>
    <property type="match status" value="1"/>
</dbReference>
<dbReference type="NCBIfam" id="TIGR01167">
    <property type="entry name" value="LPXTG_anchor"/>
    <property type="match status" value="1"/>
</dbReference>
<feature type="region of interest" description="Disordered" evidence="5">
    <location>
        <begin position="78"/>
        <end position="190"/>
    </location>
</feature>
<feature type="compositionally biased region" description="Polar residues" evidence="5">
    <location>
        <begin position="798"/>
        <end position="813"/>
    </location>
</feature>
<keyword evidence="6" id="KW-1133">Transmembrane helix</keyword>
<dbReference type="InterPro" id="IPR041495">
    <property type="entry name" value="Mub_B2"/>
</dbReference>
<keyword evidence="1" id="KW-0134">Cell wall</keyword>
<dbReference type="InterPro" id="IPR041558">
    <property type="entry name" value="MucBP_2"/>
</dbReference>
<dbReference type="Pfam" id="PF17965">
    <property type="entry name" value="MucBP_2"/>
    <property type="match status" value="1"/>
</dbReference>
<dbReference type="Proteomes" id="UP000321691">
    <property type="component" value="Unassembled WGS sequence"/>
</dbReference>
<dbReference type="Gene3D" id="3.10.20.470">
    <property type="match status" value="1"/>
</dbReference>
<feature type="region of interest" description="Disordered" evidence="5">
    <location>
        <begin position="717"/>
        <end position="813"/>
    </location>
</feature>
<evidence type="ECO:0000256" key="7">
    <source>
        <dbReference type="SAM" id="SignalP"/>
    </source>
</evidence>
<feature type="compositionally biased region" description="Polar residues" evidence="5">
    <location>
        <begin position="128"/>
        <end position="138"/>
    </location>
</feature>
<keyword evidence="6" id="KW-0812">Transmembrane</keyword>
<evidence type="ECO:0000313" key="9">
    <source>
        <dbReference type="EMBL" id="GEO66496.1"/>
    </source>
</evidence>
<organism evidence="9 10">
    <name type="scientific">Levilactobacillus spicheri</name>
    <dbReference type="NCBI Taxonomy" id="216463"/>
    <lineage>
        <taxon>Bacteria</taxon>
        <taxon>Bacillati</taxon>
        <taxon>Bacillota</taxon>
        <taxon>Bacilli</taxon>
        <taxon>Lactobacillales</taxon>
        <taxon>Lactobacillaceae</taxon>
        <taxon>Levilactobacillus</taxon>
    </lineage>
</organism>
<keyword evidence="10" id="KW-1185">Reference proteome</keyword>
<evidence type="ECO:0000313" key="10">
    <source>
        <dbReference type="Proteomes" id="UP000321691"/>
    </source>
</evidence>
<evidence type="ECO:0000256" key="1">
    <source>
        <dbReference type="ARBA" id="ARBA00022512"/>
    </source>
</evidence>